<keyword evidence="4" id="KW-0804">Transcription</keyword>
<dbReference type="NCBIfam" id="TIGR02937">
    <property type="entry name" value="sigma70-ECF"/>
    <property type="match status" value="1"/>
</dbReference>
<dbReference type="InterPro" id="IPR039425">
    <property type="entry name" value="RNA_pol_sigma-70-like"/>
</dbReference>
<evidence type="ECO:0000256" key="4">
    <source>
        <dbReference type="ARBA" id="ARBA00023163"/>
    </source>
</evidence>
<keyword evidence="3" id="KW-0731">Sigma factor</keyword>
<dbReference type="SUPFAM" id="SSF88946">
    <property type="entry name" value="Sigma2 domain of RNA polymerase sigma factors"/>
    <property type="match status" value="1"/>
</dbReference>
<dbReference type="GO" id="GO:0003677">
    <property type="term" value="F:DNA binding"/>
    <property type="evidence" value="ECO:0007669"/>
    <property type="project" value="InterPro"/>
</dbReference>
<comment type="caution">
    <text evidence="7">The sequence shown here is derived from an EMBL/GenBank/DDBJ whole genome shotgun (WGS) entry which is preliminary data.</text>
</comment>
<comment type="similarity">
    <text evidence="1">Belongs to the sigma-70 factor family. ECF subfamily.</text>
</comment>
<dbReference type="InterPro" id="IPR013324">
    <property type="entry name" value="RNA_pol_sigma_r3/r4-like"/>
</dbReference>
<sequence>MDSYERKEVLGLDGSNEQMNHLVRKAIRGNAEAYGQLIEYYKEYLYKTAFLLVNNQEQALDLVGETILKGFQFVHKVKKPEYFKTWLTKILINAAHDCYRKYPQMEDIDALTGMEAADPGAGLSMEEKMDLNHAVSLLPDKYRTVIILKYFDEMTIREIAFAMGIPEGSVKAYLHRAKEELRKRIAF</sequence>
<gene>
    <name evidence="7" type="ORF">H9968_01435</name>
</gene>
<dbReference type="PANTHER" id="PTHR43133">
    <property type="entry name" value="RNA POLYMERASE ECF-TYPE SIGMA FACTO"/>
    <property type="match status" value="1"/>
</dbReference>
<evidence type="ECO:0000259" key="6">
    <source>
        <dbReference type="Pfam" id="PF08281"/>
    </source>
</evidence>
<dbReference type="EMBL" id="DXBR01000017">
    <property type="protein sequence ID" value="HIZ38578.1"/>
    <property type="molecule type" value="Genomic_DNA"/>
</dbReference>
<dbReference type="InterPro" id="IPR013325">
    <property type="entry name" value="RNA_pol_sigma_r2"/>
</dbReference>
<dbReference type="SUPFAM" id="SSF88659">
    <property type="entry name" value="Sigma3 and sigma4 domains of RNA polymerase sigma factors"/>
    <property type="match status" value="1"/>
</dbReference>
<dbReference type="InterPro" id="IPR036388">
    <property type="entry name" value="WH-like_DNA-bd_sf"/>
</dbReference>
<dbReference type="AlphaFoldDB" id="A0A9D2EIW1"/>
<accession>A0A9D2EIW1</accession>
<dbReference type="Gene3D" id="1.10.1740.10">
    <property type="match status" value="1"/>
</dbReference>
<dbReference type="InterPro" id="IPR007627">
    <property type="entry name" value="RNA_pol_sigma70_r2"/>
</dbReference>
<evidence type="ECO:0000313" key="8">
    <source>
        <dbReference type="Proteomes" id="UP000824049"/>
    </source>
</evidence>
<evidence type="ECO:0000256" key="1">
    <source>
        <dbReference type="ARBA" id="ARBA00010641"/>
    </source>
</evidence>
<name>A0A9D2EIW1_9FIRM</name>
<dbReference type="Pfam" id="PF08281">
    <property type="entry name" value="Sigma70_r4_2"/>
    <property type="match status" value="1"/>
</dbReference>
<evidence type="ECO:0000259" key="5">
    <source>
        <dbReference type="Pfam" id="PF04542"/>
    </source>
</evidence>
<feature type="domain" description="RNA polymerase sigma-70 region 2" evidence="5">
    <location>
        <begin position="37"/>
        <end position="101"/>
    </location>
</feature>
<protein>
    <submittedName>
        <fullName evidence="7">Sigma-70 family RNA polymerase sigma factor</fullName>
    </submittedName>
</protein>
<dbReference type="Gene3D" id="1.10.10.10">
    <property type="entry name" value="Winged helix-like DNA-binding domain superfamily/Winged helix DNA-binding domain"/>
    <property type="match status" value="1"/>
</dbReference>
<dbReference type="PANTHER" id="PTHR43133:SF51">
    <property type="entry name" value="RNA POLYMERASE SIGMA FACTOR"/>
    <property type="match status" value="1"/>
</dbReference>
<evidence type="ECO:0000313" key="7">
    <source>
        <dbReference type="EMBL" id="HIZ38578.1"/>
    </source>
</evidence>
<feature type="domain" description="RNA polymerase sigma factor 70 region 4 type 2" evidence="6">
    <location>
        <begin position="130"/>
        <end position="181"/>
    </location>
</feature>
<organism evidence="7 8">
    <name type="scientific">Candidatus Anaerobutyricum stercoris</name>
    <dbReference type="NCBI Taxonomy" id="2838457"/>
    <lineage>
        <taxon>Bacteria</taxon>
        <taxon>Bacillati</taxon>
        <taxon>Bacillota</taxon>
        <taxon>Clostridia</taxon>
        <taxon>Lachnospirales</taxon>
        <taxon>Lachnospiraceae</taxon>
        <taxon>Anaerobutyricum</taxon>
    </lineage>
</organism>
<evidence type="ECO:0000256" key="2">
    <source>
        <dbReference type="ARBA" id="ARBA00023015"/>
    </source>
</evidence>
<dbReference type="InterPro" id="IPR014284">
    <property type="entry name" value="RNA_pol_sigma-70_dom"/>
</dbReference>
<proteinExistence type="inferred from homology"/>
<dbReference type="CDD" id="cd06171">
    <property type="entry name" value="Sigma70_r4"/>
    <property type="match status" value="1"/>
</dbReference>
<dbReference type="GO" id="GO:0006352">
    <property type="term" value="P:DNA-templated transcription initiation"/>
    <property type="evidence" value="ECO:0007669"/>
    <property type="project" value="InterPro"/>
</dbReference>
<dbReference type="GO" id="GO:0016987">
    <property type="term" value="F:sigma factor activity"/>
    <property type="evidence" value="ECO:0007669"/>
    <property type="project" value="UniProtKB-KW"/>
</dbReference>
<keyword evidence="2" id="KW-0805">Transcription regulation</keyword>
<dbReference type="Pfam" id="PF04542">
    <property type="entry name" value="Sigma70_r2"/>
    <property type="match status" value="1"/>
</dbReference>
<evidence type="ECO:0000256" key="3">
    <source>
        <dbReference type="ARBA" id="ARBA00023082"/>
    </source>
</evidence>
<reference evidence="7" key="2">
    <citation type="submission" date="2021-04" db="EMBL/GenBank/DDBJ databases">
        <authorList>
            <person name="Gilroy R."/>
        </authorList>
    </citation>
    <scope>NUCLEOTIDE SEQUENCE</scope>
    <source>
        <strain evidence="7">CHK179-28034</strain>
    </source>
</reference>
<dbReference type="InterPro" id="IPR013249">
    <property type="entry name" value="RNA_pol_sigma70_r4_t2"/>
</dbReference>
<dbReference type="Proteomes" id="UP000824049">
    <property type="component" value="Unassembled WGS sequence"/>
</dbReference>
<reference evidence="7" key="1">
    <citation type="journal article" date="2021" name="PeerJ">
        <title>Extensive microbial diversity within the chicken gut microbiome revealed by metagenomics and culture.</title>
        <authorList>
            <person name="Gilroy R."/>
            <person name="Ravi A."/>
            <person name="Getino M."/>
            <person name="Pursley I."/>
            <person name="Horton D.L."/>
            <person name="Alikhan N.F."/>
            <person name="Baker D."/>
            <person name="Gharbi K."/>
            <person name="Hall N."/>
            <person name="Watson M."/>
            <person name="Adriaenssens E.M."/>
            <person name="Foster-Nyarko E."/>
            <person name="Jarju S."/>
            <person name="Secka A."/>
            <person name="Antonio M."/>
            <person name="Oren A."/>
            <person name="Chaudhuri R.R."/>
            <person name="La Ragione R."/>
            <person name="Hildebrand F."/>
            <person name="Pallen M.J."/>
        </authorList>
    </citation>
    <scope>NUCLEOTIDE SEQUENCE</scope>
    <source>
        <strain evidence="7">CHK179-28034</strain>
    </source>
</reference>